<dbReference type="PANTHER" id="PTHR11929:SF194">
    <property type="entry name" value="ALPHA-(1,3)-FUCOSYLTRANSFERASE 10"/>
    <property type="match status" value="1"/>
</dbReference>
<feature type="domain" description="Fucosyltransferase C-terminal" evidence="4">
    <location>
        <begin position="150"/>
        <end position="231"/>
    </location>
</feature>
<protein>
    <submittedName>
        <fullName evidence="5">Glycosyltransferase family 10 (Fucosyltransferase)</fullName>
    </submittedName>
</protein>
<reference evidence="6" key="1">
    <citation type="submission" date="2016-07" db="EMBL/GenBank/DDBJ databases">
        <title>Phaeobacter portensis sp. nov., a tropodithietic acid producing bacterium isolated from a German harbor.</title>
        <authorList>
            <person name="Freese H.M."/>
            <person name="Bunk B."/>
            <person name="Breider S."/>
            <person name="Brinkhoff T."/>
        </authorList>
    </citation>
    <scope>NUCLEOTIDE SEQUENCE [LARGE SCALE GENOMIC DNA]</scope>
    <source>
        <strain evidence="6">P97</strain>
    </source>
</reference>
<evidence type="ECO:0000313" key="5">
    <source>
        <dbReference type="EMBL" id="APG47746.1"/>
    </source>
</evidence>
<dbReference type="EMBL" id="CP016364">
    <property type="protein sequence ID" value="APG47746.1"/>
    <property type="molecule type" value="Genomic_DNA"/>
</dbReference>
<organism evidence="5 6">
    <name type="scientific">Phaeobacter porticola</name>
    <dbReference type="NCBI Taxonomy" id="1844006"/>
    <lineage>
        <taxon>Bacteria</taxon>
        <taxon>Pseudomonadati</taxon>
        <taxon>Pseudomonadota</taxon>
        <taxon>Alphaproteobacteria</taxon>
        <taxon>Rhodobacterales</taxon>
        <taxon>Roseobacteraceae</taxon>
        <taxon>Phaeobacter</taxon>
    </lineage>
</organism>
<evidence type="ECO:0000313" key="6">
    <source>
        <dbReference type="Proteomes" id="UP000183859"/>
    </source>
</evidence>
<evidence type="ECO:0000259" key="4">
    <source>
        <dbReference type="Pfam" id="PF00852"/>
    </source>
</evidence>
<dbReference type="InterPro" id="IPR038577">
    <property type="entry name" value="GT10-like_C_sf"/>
</dbReference>
<dbReference type="Pfam" id="PF00852">
    <property type="entry name" value="Glyco_transf_10"/>
    <property type="match status" value="1"/>
</dbReference>
<evidence type="ECO:0000256" key="2">
    <source>
        <dbReference type="ARBA" id="ARBA00022676"/>
    </source>
</evidence>
<dbReference type="STRING" id="1844006.PhaeoP97_02352"/>
<dbReference type="Proteomes" id="UP000183859">
    <property type="component" value="Chromosome"/>
</dbReference>
<evidence type="ECO:0000256" key="1">
    <source>
        <dbReference type="ARBA" id="ARBA00008919"/>
    </source>
</evidence>
<dbReference type="RefSeq" id="WP_192849657.1">
    <property type="nucleotide sequence ID" value="NZ_CP016364.1"/>
</dbReference>
<sequence length="286" mass="32316">MREPAIAVAPYGAKLNRDFANQSLSTLHWPLGCPPELAGGRIADLGVQDHLIVWAKTGMHVQWRWPCRARISIMVMEPKIMSAVHHRLLPWTWRRFHRVFSYDENLLIRIGNGAFLPFGTTWVQDWAALRPQKQADLSLIASAKRDHPGHKLRHEIAAHLQANRPEVDILGRGYRPFQAKADGLAPYRYSVVIENVRERNYFSEKLIDAILCETVPIYWGCPNIGDFLAPGAMMTCGSEDEIHAAIAQISAEDYALRLPGLRAIKEQAAYLGQLEQRAVEILLTTL</sequence>
<dbReference type="InterPro" id="IPR001503">
    <property type="entry name" value="Glyco_trans_10"/>
</dbReference>
<dbReference type="InterPro" id="IPR055270">
    <property type="entry name" value="Glyco_tran_10_C"/>
</dbReference>
<dbReference type="GO" id="GO:0016020">
    <property type="term" value="C:membrane"/>
    <property type="evidence" value="ECO:0007669"/>
    <property type="project" value="InterPro"/>
</dbReference>
<accession>A0A1L3I6G1</accession>
<dbReference type="PANTHER" id="PTHR11929">
    <property type="entry name" value="ALPHA- 1,3 -FUCOSYLTRANSFERASE"/>
    <property type="match status" value="1"/>
</dbReference>
<dbReference type="AlphaFoldDB" id="A0A1L3I6G1"/>
<name>A0A1L3I6G1_9RHOB</name>
<keyword evidence="6" id="KW-1185">Reference proteome</keyword>
<dbReference type="Gene3D" id="3.40.50.11660">
    <property type="entry name" value="Glycosyl transferase family 10, C-terminal domain"/>
    <property type="match status" value="1"/>
</dbReference>
<keyword evidence="3 5" id="KW-0808">Transferase</keyword>
<dbReference type="GO" id="GO:0046920">
    <property type="term" value="F:alpha-(1-&gt;3)-fucosyltransferase activity"/>
    <property type="evidence" value="ECO:0007669"/>
    <property type="project" value="TreeGrafter"/>
</dbReference>
<comment type="similarity">
    <text evidence="1">Belongs to the glycosyltransferase 10 family.</text>
</comment>
<keyword evidence="2 5" id="KW-0328">Glycosyltransferase</keyword>
<dbReference type="SUPFAM" id="SSF53756">
    <property type="entry name" value="UDP-Glycosyltransferase/glycogen phosphorylase"/>
    <property type="match status" value="1"/>
</dbReference>
<gene>
    <name evidence="5" type="ORF">PhaeoP97_02352</name>
</gene>
<dbReference type="KEGG" id="php:PhaeoP97_02352"/>
<evidence type="ECO:0000256" key="3">
    <source>
        <dbReference type="ARBA" id="ARBA00022679"/>
    </source>
</evidence>
<proteinExistence type="inferred from homology"/>